<dbReference type="Proteomes" id="UP001141336">
    <property type="component" value="Unassembled WGS sequence"/>
</dbReference>
<dbReference type="PROSITE" id="PS51257">
    <property type="entry name" value="PROKAR_LIPOPROTEIN"/>
    <property type="match status" value="1"/>
</dbReference>
<accession>A0ABT4IKZ2</accession>
<evidence type="ECO:0000256" key="1">
    <source>
        <dbReference type="ARBA" id="ARBA00022729"/>
    </source>
</evidence>
<sequence>MNKKIVWLAAMILLILIAGSAGCIAEKKVYTVGVSSALEPFSAKNAVTGDPYGIDIDIIDWIAKDQGFDVVYTYIGADKYLDALDAGTVDVVTGKVITEDRLKRCDFTDVYYTAKYGLVVRKDSNVTLDEVLRGQASIAANSGSAYEKWLKAHHGEDTFNELVAAGKIIIKPSVNAVIYSVLAKEADSGMTSGGSISQMLNEYTPLMFAGYISEGNDAGFSVAKSNPELLKILNNGLRNMKASGEYDQVMKAYGIPHVKSAYKVGTDKDNYPYSHLDENGNFTGFDIDSIRWIAEQNGFAVTFEDIPWSKNINAIVTGTIDMFASGMSITPERLEKVAFSNPYMTEGMSVFSQPQSPVSKADFEAGKISVGVIYGTADERFLKNLLGSELYDTMLMKKTIKMYDSQADLEKGLQSGQVAVILDNTGSDSYYEKMLTMKLVASYPDTDRFGYAMSNGDIELQDVVNKGLAALESSGKRAELLATYGLD</sequence>
<feature type="domain" description="Solute-binding protein family 3/N-terminal" evidence="2">
    <location>
        <begin position="261"/>
        <end position="487"/>
    </location>
</feature>
<comment type="caution">
    <text evidence="3">The sequence shown here is derived from an EMBL/GenBank/DDBJ whole genome shotgun (WGS) entry which is preliminary data.</text>
</comment>
<proteinExistence type="predicted"/>
<feature type="domain" description="Solute-binding protein family 3/N-terminal" evidence="2">
    <location>
        <begin position="29"/>
        <end position="256"/>
    </location>
</feature>
<dbReference type="Gene3D" id="3.40.190.10">
    <property type="entry name" value="Periplasmic binding protein-like II"/>
    <property type="match status" value="4"/>
</dbReference>
<keyword evidence="1" id="KW-0732">Signal</keyword>
<dbReference type="SUPFAM" id="SSF53850">
    <property type="entry name" value="Periplasmic binding protein-like II"/>
    <property type="match status" value="2"/>
</dbReference>
<evidence type="ECO:0000313" key="3">
    <source>
        <dbReference type="EMBL" id="MCZ0862009.1"/>
    </source>
</evidence>
<dbReference type="SMART" id="SM00062">
    <property type="entry name" value="PBPb"/>
    <property type="match status" value="2"/>
</dbReference>
<keyword evidence="4" id="KW-1185">Reference proteome</keyword>
<evidence type="ECO:0000259" key="2">
    <source>
        <dbReference type="SMART" id="SM00062"/>
    </source>
</evidence>
<name>A0ABT4IKZ2_9EURY</name>
<gene>
    <name evidence="3" type="ORF">O0S09_01905</name>
</gene>
<dbReference type="Pfam" id="PF00497">
    <property type="entry name" value="SBP_bac_3"/>
    <property type="match status" value="2"/>
</dbReference>
<dbReference type="InterPro" id="IPR001638">
    <property type="entry name" value="Solute-binding_3/MltF_N"/>
</dbReference>
<dbReference type="PANTHER" id="PTHR35936">
    <property type="entry name" value="MEMBRANE-BOUND LYTIC MUREIN TRANSGLYCOSYLASE F"/>
    <property type="match status" value="1"/>
</dbReference>
<evidence type="ECO:0000313" key="4">
    <source>
        <dbReference type="Proteomes" id="UP001141336"/>
    </source>
</evidence>
<protein>
    <submittedName>
        <fullName evidence="3">Transporter substrate-binding domain-containing protein</fullName>
    </submittedName>
</protein>
<dbReference type="RefSeq" id="WP_268922211.1">
    <property type="nucleotide sequence ID" value="NZ_JAPTGC010000002.1"/>
</dbReference>
<reference evidence="3" key="1">
    <citation type="submission" date="2022-12" db="EMBL/GenBank/DDBJ databases">
        <title>Isolation and characterisation of novel Methanocorpusculum spp. from native Australian herbivores indicates the genus is ancestrally host-associated.</title>
        <authorList>
            <person name="Volmer J.G."/>
            <person name="Soo R.M."/>
            <person name="Evans P.N."/>
            <person name="Hoedt E.C."/>
            <person name="Astorga Alsina A.L."/>
            <person name="Woodcroft B.J."/>
            <person name="Tyson G.W."/>
            <person name="Hugenholtz P."/>
            <person name="Morrison M."/>
        </authorList>
    </citation>
    <scope>NUCLEOTIDE SEQUENCE</scope>
    <source>
        <strain evidence="3">CW153</strain>
    </source>
</reference>
<organism evidence="3 4">
    <name type="scientific">Methanocorpusculum vombati</name>
    <dbReference type="NCBI Taxonomy" id="3002864"/>
    <lineage>
        <taxon>Archaea</taxon>
        <taxon>Methanobacteriati</taxon>
        <taxon>Methanobacteriota</taxon>
        <taxon>Stenosarchaea group</taxon>
        <taxon>Methanomicrobia</taxon>
        <taxon>Methanomicrobiales</taxon>
        <taxon>Methanocorpusculaceae</taxon>
        <taxon>Methanocorpusculum</taxon>
    </lineage>
</organism>
<dbReference type="EMBL" id="JAPTGC010000002">
    <property type="protein sequence ID" value="MCZ0862009.1"/>
    <property type="molecule type" value="Genomic_DNA"/>
</dbReference>
<dbReference type="CDD" id="cd13530">
    <property type="entry name" value="PBP2_peptides_like"/>
    <property type="match status" value="1"/>
</dbReference>
<dbReference type="PANTHER" id="PTHR35936:SF17">
    <property type="entry name" value="ARGININE-BINDING EXTRACELLULAR PROTEIN ARTP"/>
    <property type="match status" value="1"/>
</dbReference>